<dbReference type="GO" id="GO:0008932">
    <property type="term" value="F:lytic endotransglycosylase activity"/>
    <property type="evidence" value="ECO:0007669"/>
    <property type="project" value="UniProtKB-UniRule"/>
</dbReference>
<reference evidence="8 9" key="1">
    <citation type="submission" date="2019-10" db="EMBL/GenBank/DDBJ databases">
        <title>Extracellular Electron Transfer in a Candidatus Methanoperedens spp. Enrichment Culture.</title>
        <authorList>
            <person name="Berger S."/>
            <person name="Rangel Shaw D."/>
            <person name="Berben T."/>
            <person name="In 'T Zandt M."/>
            <person name="Frank J."/>
            <person name="Reimann J."/>
            <person name="Jetten M.S.M."/>
            <person name="Welte C.U."/>
        </authorList>
    </citation>
    <scope>NUCLEOTIDE SEQUENCE [LARGE SCALE GENOMIC DNA]</scope>
    <source>
        <strain evidence="8">SB12</strain>
    </source>
</reference>
<comment type="caution">
    <text evidence="8">The sequence shown here is derived from an EMBL/GenBank/DDBJ whole genome shotgun (WGS) entry which is preliminary data.</text>
</comment>
<evidence type="ECO:0000256" key="4">
    <source>
        <dbReference type="ARBA" id="ARBA00023136"/>
    </source>
</evidence>
<evidence type="ECO:0000256" key="3">
    <source>
        <dbReference type="ARBA" id="ARBA00022989"/>
    </source>
</evidence>
<comment type="subcellular location">
    <subcellularLocation>
        <location evidence="7">Cell membrane</location>
        <topology evidence="7">Single-pass membrane protein</topology>
    </subcellularLocation>
</comment>
<keyword evidence="4 7" id="KW-0472">Membrane</keyword>
<dbReference type="GO" id="GO:0009252">
    <property type="term" value="P:peptidoglycan biosynthetic process"/>
    <property type="evidence" value="ECO:0007669"/>
    <property type="project" value="UniProtKB-UniRule"/>
</dbReference>
<proteinExistence type="inferred from homology"/>
<comment type="catalytic activity">
    <reaction evidence="7">
        <text>a peptidoglycan chain = a peptidoglycan chain with N-acetyl-1,6-anhydromuramyl-[peptide] at the reducing end + a peptidoglycan chain with N-acetylglucosamine at the non-reducing end.</text>
        <dbReference type="EC" id="4.2.2.29"/>
    </reaction>
</comment>
<dbReference type="HAMAP" id="MF_02065">
    <property type="entry name" value="MltG"/>
    <property type="match status" value="1"/>
</dbReference>
<organism evidence="8 9">
    <name type="scientific">Leptonema illini</name>
    <dbReference type="NCBI Taxonomy" id="183"/>
    <lineage>
        <taxon>Bacteria</taxon>
        <taxon>Pseudomonadati</taxon>
        <taxon>Spirochaetota</taxon>
        <taxon>Spirochaetia</taxon>
        <taxon>Leptospirales</taxon>
        <taxon>Leptospiraceae</taxon>
        <taxon>Leptonema</taxon>
    </lineage>
</organism>
<keyword evidence="5 7" id="KW-0456">Lyase</keyword>
<protein>
    <recommendedName>
        <fullName evidence="7">Endolytic murein transglycosylase</fullName>
        <ecNumber evidence="7">4.2.2.29</ecNumber>
    </recommendedName>
    <alternativeName>
        <fullName evidence="7">Peptidoglycan lytic transglycosylase</fullName>
    </alternativeName>
    <alternativeName>
        <fullName evidence="7">Peptidoglycan polymerization terminase</fullName>
    </alternativeName>
</protein>
<dbReference type="PANTHER" id="PTHR30518:SF2">
    <property type="entry name" value="ENDOLYTIC MUREIN TRANSGLYCOSYLASE"/>
    <property type="match status" value="1"/>
</dbReference>
<comment type="function">
    <text evidence="7">Functions as a peptidoglycan terminase that cleaves nascent peptidoglycan strands endolytically to terminate their elongation.</text>
</comment>
<name>A0A833LXC9_9LEPT</name>
<feature type="transmembrane region" description="Helical" evidence="7">
    <location>
        <begin position="12"/>
        <end position="31"/>
    </location>
</feature>
<evidence type="ECO:0000313" key="9">
    <source>
        <dbReference type="Proteomes" id="UP000460298"/>
    </source>
</evidence>
<dbReference type="GO" id="GO:0005886">
    <property type="term" value="C:plasma membrane"/>
    <property type="evidence" value="ECO:0007669"/>
    <property type="project" value="UniProtKB-SubCell"/>
</dbReference>
<evidence type="ECO:0000313" key="8">
    <source>
        <dbReference type="EMBL" id="KAB2929514.1"/>
    </source>
</evidence>
<gene>
    <name evidence="7 8" type="primary">mltG</name>
    <name evidence="8" type="ORF">F9K24_19710</name>
</gene>
<dbReference type="Proteomes" id="UP000460298">
    <property type="component" value="Unassembled WGS sequence"/>
</dbReference>
<keyword evidence="6 7" id="KW-0961">Cell wall biogenesis/degradation</keyword>
<evidence type="ECO:0000256" key="2">
    <source>
        <dbReference type="ARBA" id="ARBA00022692"/>
    </source>
</evidence>
<keyword evidence="3 7" id="KW-1133">Transmembrane helix</keyword>
<feature type="site" description="Important for catalytic activity" evidence="7">
    <location>
        <position position="219"/>
    </location>
</feature>
<keyword evidence="2 7" id="KW-0812">Transmembrane</keyword>
<evidence type="ECO:0000256" key="6">
    <source>
        <dbReference type="ARBA" id="ARBA00023316"/>
    </source>
</evidence>
<dbReference type="CDD" id="cd08010">
    <property type="entry name" value="MltG_like"/>
    <property type="match status" value="1"/>
</dbReference>
<dbReference type="EMBL" id="WBUI01000030">
    <property type="protein sequence ID" value="KAB2929514.1"/>
    <property type="molecule type" value="Genomic_DNA"/>
</dbReference>
<dbReference type="NCBIfam" id="TIGR00247">
    <property type="entry name" value="endolytic transglycosylase MltG"/>
    <property type="match status" value="1"/>
</dbReference>
<comment type="similarity">
    <text evidence="7">Belongs to the transglycosylase MltG family.</text>
</comment>
<dbReference type="AlphaFoldDB" id="A0A833LXC9"/>
<evidence type="ECO:0000256" key="1">
    <source>
        <dbReference type="ARBA" id="ARBA00022475"/>
    </source>
</evidence>
<evidence type="ECO:0000256" key="5">
    <source>
        <dbReference type="ARBA" id="ARBA00023239"/>
    </source>
</evidence>
<evidence type="ECO:0000256" key="7">
    <source>
        <dbReference type="HAMAP-Rule" id="MF_02065"/>
    </source>
</evidence>
<dbReference type="GO" id="GO:0071555">
    <property type="term" value="P:cell wall organization"/>
    <property type="evidence" value="ECO:0007669"/>
    <property type="project" value="UniProtKB-KW"/>
</dbReference>
<dbReference type="InterPro" id="IPR003770">
    <property type="entry name" value="MLTG-like"/>
</dbReference>
<dbReference type="Gene3D" id="3.30.160.60">
    <property type="entry name" value="Classic Zinc Finger"/>
    <property type="match status" value="1"/>
</dbReference>
<dbReference type="Gene3D" id="3.30.1490.480">
    <property type="entry name" value="Endolytic murein transglycosylase"/>
    <property type="match status" value="1"/>
</dbReference>
<keyword evidence="1 7" id="KW-1003">Cell membrane</keyword>
<dbReference type="PANTHER" id="PTHR30518">
    <property type="entry name" value="ENDOLYTIC MUREIN TRANSGLYCOSYLASE"/>
    <property type="match status" value="1"/>
</dbReference>
<accession>A0A833LXC9</accession>
<sequence length="334" mass="37297">MKLLSTLLKPKILGIIAAAVILLGIAAYIPGRPTGDGMKNVEFEIERGTGMSRVTKSLVDQGLIGNELFFRIMMKATFRDGALKAGIYELNDGMSAYEIGSILSSGKVQMIRVTIPEGWTNKQIAEHAASLGLCATPDEFMALTQNPETLKKYGIPGKNTEGYLYPETYFLARGVKADRLHEAMLDRFFATLPDANPPADLKPEDLFKAVILASIIEREAVHREELPKMAGVYLNRVKKGMRLEADPTIQYILGDPKKKLYLKDLEVKSPYNTYRNKGLPPGPISNPGIEALRAAFHPEEHDFLFFVLKPDQTHEFTKTYKEHLQAKKIFLDGR</sequence>
<dbReference type="EC" id="4.2.2.29" evidence="7"/>
<dbReference type="Pfam" id="PF02618">
    <property type="entry name" value="YceG"/>
    <property type="match status" value="1"/>
</dbReference>